<organism evidence="2 3">
    <name type="scientific">Cercospora beticola</name>
    <name type="common">Sugarbeet leaf spot fungus</name>
    <dbReference type="NCBI Taxonomy" id="122368"/>
    <lineage>
        <taxon>Eukaryota</taxon>
        <taxon>Fungi</taxon>
        <taxon>Dikarya</taxon>
        <taxon>Ascomycota</taxon>
        <taxon>Pezizomycotina</taxon>
        <taxon>Dothideomycetes</taxon>
        <taxon>Dothideomycetidae</taxon>
        <taxon>Mycosphaerellales</taxon>
        <taxon>Mycosphaerellaceae</taxon>
        <taxon>Cercospora</taxon>
    </lineage>
</organism>
<gene>
    <name evidence="2" type="ORF">CB0940_08438</name>
</gene>
<proteinExistence type="predicted"/>
<sequence length="108" mass="12234">MMASSRSCTTGENRIVSKAISQRLFISLQGRDALRKSSSERTCKIPDSSCHLVAMWHILKLKLMHSRQVAHDGKHSKPTNVQLRDALHRNRDLVRNSGTPFKPHLSSF</sequence>
<protein>
    <submittedName>
        <fullName evidence="2">Uncharacterized protein</fullName>
    </submittedName>
</protein>
<feature type="region of interest" description="Disordered" evidence="1">
    <location>
        <begin position="69"/>
        <end position="108"/>
    </location>
</feature>
<evidence type="ECO:0000313" key="3">
    <source>
        <dbReference type="Proteomes" id="UP000230605"/>
    </source>
</evidence>
<reference evidence="2 3" key="1">
    <citation type="submission" date="2015-10" db="EMBL/GenBank/DDBJ databases">
        <title>The cercosporin biosynthetic gene cluster was horizontally transferred to several fungal lineages and shown to be expanded in Cercospora beticola based on microsynteny with recipient genomes.</title>
        <authorList>
            <person name="De Jonge R."/>
            <person name="Ebert M.K."/>
            <person name="Suttle J.C."/>
            <person name="Jurick Ii W.M."/>
            <person name="Secor G.A."/>
            <person name="Thomma B.P."/>
            <person name="Van De Peer Y."/>
            <person name="Bolton M.D."/>
        </authorList>
    </citation>
    <scope>NUCLEOTIDE SEQUENCE [LARGE SCALE GENOMIC DNA]</scope>
    <source>
        <strain evidence="2 3">09-40</strain>
    </source>
</reference>
<dbReference type="EMBL" id="LKMD01000104">
    <property type="protein sequence ID" value="PIA94315.1"/>
    <property type="molecule type" value="Genomic_DNA"/>
</dbReference>
<dbReference type="AlphaFoldDB" id="A0A2G5HP47"/>
<name>A0A2G5HP47_CERBT</name>
<evidence type="ECO:0000256" key="1">
    <source>
        <dbReference type="SAM" id="MobiDB-lite"/>
    </source>
</evidence>
<comment type="caution">
    <text evidence="2">The sequence shown here is derived from an EMBL/GenBank/DDBJ whole genome shotgun (WGS) entry which is preliminary data.</text>
</comment>
<feature type="compositionally biased region" description="Basic and acidic residues" evidence="1">
    <location>
        <begin position="85"/>
        <end position="94"/>
    </location>
</feature>
<dbReference type="Proteomes" id="UP000230605">
    <property type="component" value="Chromosome 6"/>
</dbReference>
<accession>A0A2G5HP47</accession>
<evidence type="ECO:0000313" key="2">
    <source>
        <dbReference type="EMBL" id="PIA94315.1"/>
    </source>
</evidence>